<dbReference type="PROSITE" id="PS50850">
    <property type="entry name" value="MFS"/>
    <property type="match status" value="1"/>
</dbReference>
<dbReference type="InterPro" id="IPR005828">
    <property type="entry name" value="MFS_sugar_transport-like"/>
</dbReference>
<dbReference type="SUPFAM" id="SSF103473">
    <property type="entry name" value="MFS general substrate transporter"/>
    <property type="match status" value="1"/>
</dbReference>
<feature type="transmembrane region" description="Helical" evidence="6">
    <location>
        <begin position="99"/>
        <end position="118"/>
    </location>
</feature>
<reference evidence="8" key="1">
    <citation type="submission" date="2023-06" db="EMBL/GenBank/DDBJ databases">
        <title>Genome sequence of Nocardioides sp. SOB44.</title>
        <authorList>
            <person name="Zhang G."/>
        </authorList>
    </citation>
    <scope>NUCLEOTIDE SEQUENCE</scope>
    <source>
        <strain evidence="8">SOB44</strain>
    </source>
</reference>
<evidence type="ECO:0000256" key="4">
    <source>
        <dbReference type="ARBA" id="ARBA00023136"/>
    </source>
</evidence>
<evidence type="ECO:0000256" key="5">
    <source>
        <dbReference type="SAM" id="MobiDB-lite"/>
    </source>
</evidence>
<evidence type="ECO:0000256" key="6">
    <source>
        <dbReference type="SAM" id="Phobius"/>
    </source>
</evidence>
<name>A0ABT8TNT4_9ACTN</name>
<feature type="transmembrane region" description="Helical" evidence="6">
    <location>
        <begin position="372"/>
        <end position="394"/>
    </location>
</feature>
<feature type="transmembrane region" description="Helical" evidence="6">
    <location>
        <begin position="124"/>
        <end position="145"/>
    </location>
</feature>
<organism evidence="8 9">
    <name type="scientific">Nocardioides cremeus</name>
    <dbReference type="NCBI Taxonomy" id="3058044"/>
    <lineage>
        <taxon>Bacteria</taxon>
        <taxon>Bacillati</taxon>
        <taxon>Actinomycetota</taxon>
        <taxon>Actinomycetes</taxon>
        <taxon>Propionibacteriales</taxon>
        <taxon>Nocardioidaceae</taxon>
        <taxon>Nocardioides</taxon>
    </lineage>
</organism>
<feature type="transmembrane region" description="Helical" evidence="6">
    <location>
        <begin position="26"/>
        <end position="49"/>
    </location>
</feature>
<accession>A0ABT8TNT4</accession>
<sequence>MSSTAELNRIETQVPARMDRLPWSRFHWRVVFGLGLVWILDGLEVTMVGNVAARLTEDGSGIDISAGQIGLAAAIYIVGATLGALFFGQLTDRWGRKKLFLITLAVYIVATVATAFATTPLFFYVTRFFTGAGIGGEYAAINSAIDELIPARVRGRVDLTINGSYWLGSAAGSALALVLLNSSIFAADLGWRLAFGLGAVLGLTILVVRRHVPESPRWLFIHGQEDEAERIVGDIEDDVREETGQELEDPEDTLVIRQRKTIPFREIAKVAFTKYPKRAVLGLALFIGQAFIYNGVTFNLGTLLNGFYDVSSGMVPLFVIVWALANFAGPVTLGRLFDTVGRKPMIAGTYLGSAVVVTVLGFYLTGTEGNRWIFLAILAAAFFLASSGASAAYLTVSEIFPMETRALAIAFFYAVGTAVGGITGPLLFGRLIESGDRGLVALAFYIGAGVMAIGGLIELVFGVKAEKSDLESLAAPLTSDEDTDSDEEAEKSESEKSESKESEGEESAGDEDREDPRAVERRQRDARIRERRARQVAGSTGSRRYRPGPGRGVGSPWIPPAPSEPSERALDSEIELITAAMQEHDEMAVADLADAVNAKFWGPGRFPRALRVAADEGRVVRVSRGRVRAPDRVAAH</sequence>
<proteinExistence type="predicted"/>
<feature type="compositionally biased region" description="Acidic residues" evidence="5">
    <location>
        <begin position="503"/>
        <end position="513"/>
    </location>
</feature>
<comment type="caution">
    <text evidence="8">The sequence shown here is derived from an EMBL/GenBank/DDBJ whole genome shotgun (WGS) entry which is preliminary data.</text>
</comment>
<dbReference type="Pfam" id="PF00083">
    <property type="entry name" value="Sugar_tr"/>
    <property type="match status" value="1"/>
</dbReference>
<feature type="compositionally biased region" description="Acidic residues" evidence="5">
    <location>
        <begin position="479"/>
        <end position="490"/>
    </location>
</feature>
<keyword evidence="4 6" id="KW-0472">Membrane</keyword>
<dbReference type="InterPro" id="IPR036259">
    <property type="entry name" value="MFS_trans_sf"/>
</dbReference>
<comment type="subcellular location">
    <subcellularLocation>
        <location evidence="1">Cell membrane</location>
        <topology evidence="1">Multi-pass membrane protein</topology>
    </subcellularLocation>
</comment>
<dbReference type="Proteomes" id="UP001168363">
    <property type="component" value="Unassembled WGS sequence"/>
</dbReference>
<dbReference type="CDD" id="cd17316">
    <property type="entry name" value="MFS_SV2_like"/>
    <property type="match status" value="1"/>
</dbReference>
<feature type="transmembrane region" description="Helical" evidence="6">
    <location>
        <begin position="440"/>
        <end position="461"/>
    </location>
</feature>
<feature type="transmembrane region" description="Helical" evidence="6">
    <location>
        <begin position="345"/>
        <end position="366"/>
    </location>
</feature>
<feature type="region of interest" description="Disordered" evidence="5">
    <location>
        <begin position="474"/>
        <end position="567"/>
    </location>
</feature>
<feature type="compositionally biased region" description="Basic and acidic residues" evidence="5">
    <location>
        <begin position="491"/>
        <end position="502"/>
    </location>
</feature>
<evidence type="ECO:0000259" key="7">
    <source>
        <dbReference type="PROSITE" id="PS50850"/>
    </source>
</evidence>
<dbReference type="PANTHER" id="PTHR23508:SF10">
    <property type="entry name" value="CARBOXYLIC ACID TRANSPORTER PROTEIN HOMOLOG"/>
    <property type="match status" value="1"/>
</dbReference>
<feature type="transmembrane region" description="Helical" evidence="6">
    <location>
        <begin position="191"/>
        <end position="208"/>
    </location>
</feature>
<evidence type="ECO:0000313" key="8">
    <source>
        <dbReference type="EMBL" id="MDO3394623.1"/>
    </source>
</evidence>
<dbReference type="PANTHER" id="PTHR23508">
    <property type="entry name" value="CARBOXYLIC ACID TRANSPORTER PROTEIN HOMOLOG"/>
    <property type="match status" value="1"/>
</dbReference>
<keyword evidence="2 6" id="KW-0812">Transmembrane</keyword>
<feature type="transmembrane region" description="Helical" evidence="6">
    <location>
        <begin position="313"/>
        <end position="333"/>
    </location>
</feature>
<evidence type="ECO:0000256" key="2">
    <source>
        <dbReference type="ARBA" id="ARBA00022692"/>
    </source>
</evidence>
<evidence type="ECO:0000256" key="3">
    <source>
        <dbReference type="ARBA" id="ARBA00022989"/>
    </source>
</evidence>
<protein>
    <submittedName>
        <fullName evidence="8">MFS transporter</fullName>
    </submittedName>
</protein>
<feature type="domain" description="Major facilitator superfamily (MFS) profile" evidence="7">
    <location>
        <begin position="30"/>
        <end position="466"/>
    </location>
</feature>
<keyword evidence="9" id="KW-1185">Reference proteome</keyword>
<feature type="transmembrane region" description="Helical" evidence="6">
    <location>
        <begin position="279"/>
        <end position="301"/>
    </location>
</feature>
<dbReference type="InterPro" id="IPR020846">
    <property type="entry name" value="MFS_dom"/>
</dbReference>
<dbReference type="EMBL" id="JAULSC010000001">
    <property type="protein sequence ID" value="MDO3394623.1"/>
    <property type="molecule type" value="Genomic_DNA"/>
</dbReference>
<dbReference type="Gene3D" id="1.20.1250.20">
    <property type="entry name" value="MFS general substrate transporter like domains"/>
    <property type="match status" value="1"/>
</dbReference>
<evidence type="ECO:0000313" key="9">
    <source>
        <dbReference type="Proteomes" id="UP001168363"/>
    </source>
</evidence>
<dbReference type="RefSeq" id="WP_302705626.1">
    <property type="nucleotide sequence ID" value="NZ_JAULSC010000001.1"/>
</dbReference>
<feature type="transmembrane region" description="Helical" evidence="6">
    <location>
        <begin position="165"/>
        <end position="185"/>
    </location>
</feature>
<gene>
    <name evidence="8" type="ORF">QWJ41_02715</name>
</gene>
<feature type="transmembrane region" description="Helical" evidence="6">
    <location>
        <begin position="69"/>
        <end position="87"/>
    </location>
</feature>
<feature type="transmembrane region" description="Helical" evidence="6">
    <location>
        <begin position="406"/>
        <end position="428"/>
    </location>
</feature>
<feature type="compositionally biased region" description="Basic and acidic residues" evidence="5">
    <location>
        <begin position="514"/>
        <end position="528"/>
    </location>
</feature>
<keyword evidence="3 6" id="KW-1133">Transmembrane helix</keyword>
<evidence type="ECO:0000256" key="1">
    <source>
        <dbReference type="ARBA" id="ARBA00004651"/>
    </source>
</evidence>